<dbReference type="RefSeq" id="WP_345731938.1">
    <property type="nucleotide sequence ID" value="NZ_BAAAYN010000044.1"/>
</dbReference>
<dbReference type="EMBL" id="BAAAYN010000044">
    <property type="protein sequence ID" value="GAA3394390.1"/>
    <property type="molecule type" value="Genomic_DNA"/>
</dbReference>
<gene>
    <name evidence="2" type="ORF">GCM10020369_63630</name>
</gene>
<protein>
    <submittedName>
        <fullName evidence="2">Uncharacterized protein</fullName>
    </submittedName>
</protein>
<evidence type="ECO:0000313" key="2">
    <source>
        <dbReference type="EMBL" id="GAA3394390.1"/>
    </source>
</evidence>
<evidence type="ECO:0000256" key="1">
    <source>
        <dbReference type="SAM" id="MobiDB-lite"/>
    </source>
</evidence>
<evidence type="ECO:0000313" key="3">
    <source>
        <dbReference type="Proteomes" id="UP001501676"/>
    </source>
</evidence>
<accession>A0ABP6T7E9</accession>
<dbReference type="Proteomes" id="UP001501676">
    <property type="component" value="Unassembled WGS sequence"/>
</dbReference>
<reference evidence="3" key="1">
    <citation type="journal article" date="2019" name="Int. J. Syst. Evol. Microbiol.">
        <title>The Global Catalogue of Microorganisms (GCM) 10K type strain sequencing project: providing services to taxonomists for standard genome sequencing and annotation.</title>
        <authorList>
            <consortium name="The Broad Institute Genomics Platform"/>
            <consortium name="The Broad Institute Genome Sequencing Center for Infectious Disease"/>
            <person name="Wu L."/>
            <person name="Ma J."/>
        </authorList>
    </citation>
    <scope>NUCLEOTIDE SEQUENCE [LARGE SCALE GENOMIC DNA]</scope>
    <source>
        <strain evidence="3">JCM 9458</strain>
    </source>
</reference>
<comment type="caution">
    <text evidence="2">The sequence shown here is derived from an EMBL/GenBank/DDBJ whole genome shotgun (WGS) entry which is preliminary data.</text>
</comment>
<feature type="region of interest" description="Disordered" evidence="1">
    <location>
        <begin position="99"/>
        <end position="122"/>
    </location>
</feature>
<sequence>MPASDDVLTALVEFVARTDRYEPDAPIHTELDVNGVRLTVRAPVARALAEALRAYHDPRDHGRCDHCGSHQMDANFQCRECGRLSGLFGQMVAERLDEYAEPTALPGQRKLPAGSGDVPHGG</sequence>
<proteinExistence type="predicted"/>
<keyword evidence="3" id="KW-1185">Reference proteome</keyword>
<name>A0ABP6T7E9_9ACTN</name>
<organism evidence="2 3">
    <name type="scientific">Cryptosporangium minutisporangium</name>
    <dbReference type="NCBI Taxonomy" id="113569"/>
    <lineage>
        <taxon>Bacteria</taxon>
        <taxon>Bacillati</taxon>
        <taxon>Actinomycetota</taxon>
        <taxon>Actinomycetes</taxon>
        <taxon>Cryptosporangiales</taxon>
        <taxon>Cryptosporangiaceae</taxon>
        <taxon>Cryptosporangium</taxon>
    </lineage>
</organism>